<organism evidence="2 3">
    <name type="scientific">Bombardia bombarda</name>
    <dbReference type="NCBI Taxonomy" id="252184"/>
    <lineage>
        <taxon>Eukaryota</taxon>
        <taxon>Fungi</taxon>
        <taxon>Dikarya</taxon>
        <taxon>Ascomycota</taxon>
        <taxon>Pezizomycotina</taxon>
        <taxon>Sordariomycetes</taxon>
        <taxon>Sordariomycetidae</taxon>
        <taxon>Sordariales</taxon>
        <taxon>Lasiosphaeriaceae</taxon>
        <taxon>Bombardia</taxon>
    </lineage>
</organism>
<keyword evidence="3" id="KW-1185">Reference proteome</keyword>
<keyword evidence="1" id="KW-0732">Signal</keyword>
<comment type="caution">
    <text evidence="2">The sequence shown here is derived from an EMBL/GenBank/DDBJ whole genome shotgun (WGS) entry which is preliminary data.</text>
</comment>
<evidence type="ECO:0000313" key="2">
    <source>
        <dbReference type="EMBL" id="KAK0629574.1"/>
    </source>
</evidence>
<dbReference type="PROSITE" id="PS51257">
    <property type="entry name" value="PROKAR_LIPOPROTEIN"/>
    <property type="match status" value="1"/>
</dbReference>
<gene>
    <name evidence="2" type="ORF">B0T17DRAFT_525859</name>
</gene>
<protein>
    <submittedName>
        <fullName evidence="2">Uncharacterized protein</fullName>
    </submittedName>
</protein>
<dbReference type="Proteomes" id="UP001174934">
    <property type="component" value="Unassembled WGS sequence"/>
</dbReference>
<proteinExistence type="predicted"/>
<feature type="signal peptide" evidence="1">
    <location>
        <begin position="1"/>
        <end position="28"/>
    </location>
</feature>
<reference evidence="2" key="1">
    <citation type="submission" date="2023-06" db="EMBL/GenBank/DDBJ databases">
        <title>Genome-scale phylogeny and comparative genomics of the fungal order Sordariales.</title>
        <authorList>
            <consortium name="Lawrence Berkeley National Laboratory"/>
            <person name="Hensen N."/>
            <person name="Bonometti L."/>
            <person name="Westerberg I."/>
            <person name="Brannstrom I.O."/>
            <person name="Guillou S."/>
            <person name="Cros-Aarteil S."/>
            <person name="Calhoun S."/>
            <person name="Haridas S."/>
            <person name="Kuo A."/>
            <person name="Mondo S."/>
            <person name="Pangilinan J."/>
            <person name="Riley R."/>
            <person name="LaButti K."/>
            <person name="Andreopoulos B."/>
            <person name="Lipzen A."/>
            <person name="Chen C."/>
            <person name="Yanf M."/>
            <person name="Daum C."/>
            <person name="Ng V."/>
            <person name="Clum A."/>
            <person name="Steindorff A."/>
            <person name="Ohm R."/>
            <person name="Martin F."/>
            <person name="Silar P."/>
            <person name="Natvig D."/>
            <person name="Lalanne C."/>
            <person name="Gautier V."/>
            <person name="Ament-velasquez S.L."/>
            <person name="Kruys A."/>
            <person name="Hutchinson M.I."/>
            <person name="Powell A.J."/>
            <person name="Barry K."/>
            <person name="Miller A.N."/>
            <person name="Grigoriev I.V."/>
            <person name="Debuchy R."/>
            <person name="Gladieux P."/>
            <person name="Thoren M.H."/>
            <person name="Johannesson H."/>
        </authorList>
    </citation>
    <scope>NUCLEOTIDE SEQUENCE</scope>
    <source>
        <strain evidence="2">SMH3391-2</strain>
    </source>
</reference>
<name>A0AA39X924_9PEZI</name>
<sequence length="71" mass="7793">MKCGLVSLCDSSLWLTFCFGTGCPGIWCADLSIRYLSSISVQTSGHDRRAVRMIINNVDGELAGRVRARID</sequence>
<accession>A0AA39X924</accession>
<dbReference type="EMBL" id="JAULSR010000002">
    <property type="protein sequence ID" value="KAK0629574.1"/>
    <property type="molecule type" value="Genomic_DNA"/>
</dbReference>
<evidence type="ECO:0000256" key="1">
    <source>
        <dbReference type="SAM" id="SignalP"/>
    </source>
</evidence>
<dbReference type="AlphaFoldDB" id="A0AA39X924"/>
<evidence type="ECO:0000313" key="3">
    <source>
        <dbReference type="Proteomes" id="UP001174934"/>
    </source>
</evidence>
<feature type="chain" id="PRO_5041307895" evidence="1">
    <location>
        <begin position="29"/>
        <end position="71"/>
    </location>
</feature>